<accession>A0ABW8DUS7</accession>
<comment type="caution">
    <text evidence="2">The sequence shown here is derived from an EMBL/GenBank/DDBJ whole genome shotgun (WGS) entry which is preliminary data.</text>
</comment>
<feature type="transmembrane region" description="Helical" evidence="1">
    <location>
        <begin position="124"/>
        <end position="142"/>
    </location>
</feature>
<protein>
    <submittedName>
        <fullName evidence="2">Uncharacterized protein</fullName>
    </submittedName>
</protein>
<evidence type="ECO:0000313" key="3">
    <source>
        <dbReference type="Proteomes" id="UP001617213"/>
    </source>
</evidence>
<organism evidence="2 3">
    <name type="scientific">Pseudomonas sivasensis</name>
    <dbReference type="NCBI Taxonomy" id="1880678"/>
    <lineage>
        <taxon>Bacteria</taxon>
        <taxon>Pseudomonadati</taxon>
        <taxon>Pseudomonadota</taxon>
        <taxon>Gammaproteobacteria</taxon>
        <taxon>Pseudomonadales</taxon>
        <taxon>Pseudomonadaceae</taxon>
        <taxon>Pseudomonas</taxon>
    </lineage>
</organism>
<keyword evidence="1" id="KW-0812">Transmembrane</keyword>
<dbReference type="EMBL" id="JBIUWZ010000004">
    <property type="protein sequence ID" value="MFJ2677348.1"/>
    <property type="molecule type" value="Genomic_DNA"/>
</dbReference>
<keyword evidence="1" id="KW-0472">Membrane</keyword>
<dbReference type="RefSeq" id="WP_401380161.1">
    <property type="nucleotide sequence ID" value="NZ_JBIUWZ010000004.1"/>
</dbReference>
<feature type="transmembrane region" description="Helical" evidence="1">
    <location>
        <begin position="87"/>
        <end position="112"/>
    </location>
</feature>
<proteinExistence type="predicted"/>
<keyword evidence="3" id="KW-1185">Reference proteome</keyword>
<dbReference type="Proteomes" id="UP001617213">
    <property type="component" value="Unassembled WGS sequence"/>
</dbReference>
<reference evidence="2 3" key="1">
    <citation type="submission" date="2024-10" db="EMBL/GenBank/DDBJ databases">
        <title>The Natural Products Discovery Center: Release of the First 8490 Sequenced Strains for Exploring Actinobacteria Biosynthetic Diversity.</title>
        <authorList>
            <person name="Kalkreuter E."/>
            <person name="Kautsar S.A."/>
            <person name="Yang D."/>
            <person name="Bader C.D."/>
            <person name="Teijaro C.N."/>
            <person name="Fluegel L."/>
            <person name="Davis C.M."/>
            <person name="Simpson J.R."/>
            <person name="Lauterbach L."/>
            <person name="Steele A.D."/>
            <person name="Gui C."/>
            <person name="Meng S."/>
            <person name="Li G."/>
            <person name="Viehrig K."/>
            <person name="Ye F."/>
            <person name="Su P."/>
            <person name="Kiefer A.F."/>
            <person name="Nichols A."/>
            <person name="Cepeda A.J."/>
            <person name="Yan W."/>
            <person name="Fan B."/>
            <person name="Jiang Y."/>
            <person name="Adhikari A."/>
            <person name="Zheng C.-J."/>
            <person name="Schuster L."/>
            <person name="Cowan T.M."/>
            <person name="Smanski M.J."/>
            <person name="Chevrette M.G."/>
            <person name="De Carvalho L.P.S."/>
            <person name="Shen B."/>
        </authorList>
    </citation>
    <scope>NUCLEOTIDE SEQUENCE [LARGE SCALE GENOMIC DNA]</scope>
    <source>
        <strain evidence="2 3">NPDC087581</strain>
    </source>
</reference>
<keyword evidence="1" id="KW-1133">Transmembrane helix</keyword>
<gene>
    <name evidence="2" type="ORF">ACIOWJ_04470</name>
</gene>
<evidence type="ECO:0000313" key="2">
    <source>
        <dbReference type="EMBL" id="MFJ2677348.1"/>
    </source>
</evidence>
<evidence type="ECO:0000256" key="1">
    <source>
        <dbReference type="SAM" id="Phobius"/>
    </source>
</evidence>
<name>A0ABW8DUS7_9PSED</name>
<sequence>MHTLCCGKRAVCSEQACPALGCAAAPKPITAECLANGIPQYWGRFAAQRRASLLTTKSLLTSTSPLTIAATSSCVIASRAQLDGIGWYFHLPGFLLGSFSAQLLYALGGATIRRMRVENPDFILLNRTSGVCLIGFAAWQMYRLLRHETV</sequence>